<protein>
    <recommendedName>
        <fullName evidence="1">26S proteasome non-ATPase regulatory subunit 3 N-terminal TPR repeats domain-containing protein</fullName>
    </recommendedName>
</protein>
<keyword evidence="3" id="KW-1185">Reference proteome</keyword>
<dbReference type="AlphaFoldDB" id="T1GPJ6"/>
<evidence type="ECO:0000259" key="1">
    <source>
        <dbReference type="Pfam" id="PF25573"/>
    </source>
</evidence>
<name>T1GPJ6_MEGSC</name>
<dbReference type="Pfam" id="PF25573">
    <property type="entry name" value="TPR_PSMD3_N"/>
    <property type="match status" value="1"/>
</dbReference>
<dbReference type="InterPro" id="IPR057985">
    <property type="entry name" value="TPR_PSMD3_N"/>
</dbReference>
<dbReference type="EnsemblMetazoa" id="MESCA005529-RA">
    <property type="protein sequence ID" value="MESCA005529-PA"/>
    <property type="gene ID" value="MESCA005529"/>
</dbReference>
<reference evidence="2" key="2">
    <citation type="submission" date="2015-06" db="UniProtKB">
        <authorList>
            <consortium name="EnsemblMetazoa"/>
        </authorList>
    </citation>
    <scope>IDENTIFICATION</scope>
</reference>
<dbReference type="Proteomes" id="UP000015102">
    <property type="component" value="Unassembled WGS sequence"/>
</dbReference>
<reference evidence="3" key="1">
    <citation type="submission" date="2013-02" db="EMBL/GenBank/DDBJ databases">
        <authorList>
            <person name="Hughes D."/>
        </authorList>
    </citation>
    <scope>NUCLEOTIDE SEQUENCE</scope>
    <source>
        <strain>Durham</strain>
        <strain evidence="3">NC isolate 2 -- Noor lab</strain>
    </source>
</reference>
<evidence type="ECO:0000313" key="2">
    <source>
        <dbReference type="EnsemblMetazoa" id="MESCA005529-PA"/>
    </source>
</evidence>
<sequence>MVQDVEMENVEVKENSEVNPNITSVQELILHVRQIEKAVANKESRFILRVLRSLPNTRRKVNTAVLKHLSVFLYPAGSERDVITNLIPAQAAGNNDNTDGLKNRPATKPPIPEVDVYFHLLLLVRLIDENQMDKALQCSEILMNKIVGQNVVLWI</sequence>
<evidence type="ECO:0000313" key="3">
    <source>
        <dbReference type="Proteomes" id="UP000015102"/>
    </source>
</evidence>
<feature type="domain" description="26S proteasome non-ATPase regulatory subunit 3 N-terminal TPR repeats" evidence="1">
    <location>
        <begin position="25"/>
        <end position="150"/>
    </location>
</feature>
<accession>T1GPJ6</accession>
<dbReference type="HOGENOM" id="CLU_1697548_0_0_1"/>
<dbReference type="EMBL" id="CAQQ02036668">
    <property type="status" value="NOT_ANNOTATED_CDS"/>
    <property type="molecule type" value="Genomic_DNA"/>
</dbReference>
<organism evidence="2 3">
    <name type="scientific">Megaselia scalaris</name>
    <name type="common">Humpbacked fly</name>
    <name type="synonym">Phora scalaris</name>
    <dbReference type="NCBI Taxonomy" id="36166"/>
    <lineage>
        <taxon>Eukaryota</taxon>
        <taxon>Metazoa</taxon>
        <taxon>Ecdysozoa</taxon>
        <taxon>Arthropoda</taxon>
        <taxon>Hexapoda</taxon>
        <taxon>Insecta</taxon>
        <taxon>Pterygota</taxon>
        <taxon>Neoptera</taxon>
        <taxon>Endopterygota</taxon>
        <taxon>Diptera</taxon>
        <taxon>Brachycera</taxon>
        <taxon>Muscomorpha</taxon>
        <taxon>Platypezoidea</taxon>
        <taxon>Phoridae</taxon>
        <taxon>Megaseliini</taxon>
        <taxon>Megaselia</taxon>
    </lineage>
</organism>
<dbReference type="STRING" id="36166.T1GPJ6"/>
<dbReference type="OMA" id="CCNMVTE"/>
<proteinExistence type="predicted"/>